<dbReference type="Pfam" id="PF02361">
    <property type="entry name" value="CbiQ"/>
    <property type="match status" value="1"/>
</dbReference>
<dbReference type="GO" id="GO:0005886">
    <property type="term" value="C:plasma membrane"/>
    <property type="evidence" value="ECO:0007669"/>
    <property type="project" value="UniProtKB-ARBA"/>
</dbReference>
<dbReference type="eggNOG" id="COG0619">
    <property type="taxonomic scope" value="Bacteria"/>
</dbReference>
<protein>
    <submittedName>
        <fullName evidence="7">Energy-coupling factor transporter transmembrane protein EcfT</fullName>
    </submittedName>
</protein>
<comment type="subcellular location">
    <subcellularLocation>
        <location evidence="1">Membrane</location>
        <topology evidence="1">Multi-pass membrane protein</topology>
    </subcellularLocation>
</comment>
<dbReference type="EMBL" id="CP007806">
    <property type="protein sequence ID" value="AIG25842.1"/>
    <property type="molecule type" value="Genomic_DNA"/>
</dbReference>
<feature type="transmembrane region" description="Helical" evidence="6">
    <location>
        <begin position="236"/>
        <end position="254"/>
    </location>
</feature>
<proteinExistence type="predicted"/>
<evidence type="ECO:0000256" key="6">
    <source>
        <dbReference type="SAM" id="Phobius"/>
    </source>
</evidence>
<dbReference type="InterPro" id="IPR051611">
    <property type="entry name" value="ECF_transporter_component"/>
</dbReference>
<evidence type="ECO:0000313" key="8">
    <source>
        <dbReference type="Proteomes" id="UP000005850"/>
    </source>
</evidence>
<reference evidence="7 8" key="1">
    <citation type="journal article" date="2011" name="J. Bacteriol.">
        <title>Genome sequence of Brevibacillus laterosporus LMG 15441, a pathogen of invertebrates.</title>
        <authorList>
            <person name="Djukic M."/>
            <person name="Poehlein A."/>
            <person name="Thurmer A."/>
            <person name="Daniel R."/>
        </authorList>
    </citation>
    <scope>NUCLEOTIDE SEQUENCE [LARGE SCALE GENOMIC DNA]</scope>
    <source>
        <strain evidence="7 8">LMG 15441</strain>
    </source>
</reference>
<feature type="transmembrane region" description="Helical" evidence="6">
    <location>
        <begin position="103"/>
        <end position="126"/>
    </location>
</feature>
<keyword evidence="8" id="KW-1185">Reference proteome</keyword>
<organism evidence="7 8">
    <name type="scientific">Brevibacillus laterosporus LMG 15441</name>
    <dbReference type="NCBI Taxonomy" id="1042163"/>
    <lineage>
        <taxon>Bacteria</taxon>
        <taxon>Bacillati</taxon>
        <taxon>Bacillota</taxon>
        <taxon>Bacilli</taxon>
        <taxon>Bacillales</taxon>
        <taxon>Paenibacillaceae</taxon>
        <taxon>Brevibacillus</taxon>
    </lineage>
</organism>
<dbReference type="Proteomes" id="UP000005850">
    <property type="component" value="Chromosome"/>
</dbReference>
<dbReference type="HOGENOM" id="CLU_056469_2_3_9"/>
<gene>
    <name evidence="7" type="primary">ecfT_3</name>
    <name evidence="7" type="ORF">BRLA_c015140</name>
</gene>
<keyword evidence="3 6" id="KW-0812">Transmembrane</keyword>
<keyword evidence="4 6" id="KW-1133">Transmembrane helix</keyword>
<dbReference type="AlphaFoldDB" id="A0A075QZR2"/>
<dbReference type="KEGG" id="blr:BRLA_c015140"/>
<accession>A0A075QZR2</accession>
<dbReference type="STRING" id="1042163.BRLA_c015140"/>
<keyword evidence="2" id="KW-1003">Cell membrane</keyword>
<name>A0A075QZR2_BRELA</name>
<dbReference type="PANTHER" id="PTHR34857">
    <property type="entry name" value="SLL0384 PROTEIN"/>
    <property type="match status" value="1"/>
</dbReference>
<feature type="transmembrane region" description="Helical" evidence="6">
    <location>
        <begin position="23"/>
        <end position="55"/>
    </location>
</feature>
<dbReference type="PANTHER" id="PTHR34857:SF2">
    <property type="entry name" value="SLL0384 PROTEIN"/>
    <property type="match status" value="1"/>
</dbReference>
<dbReference type="RefSeq" id="WP_003338088.1">
    <property type="nucleotide sequence ID" value="NZ_CP007806.1"/>
</dbReference>
<sequence>MKTLSLYVQKDTVIHQIDPITKLFYIVFAILVPIILPTLYTALFGMLVSFFILWIGKVFKRALAVISFVGFVLITIVLIQGFFHVENQTVLFHIGSWAFYQEGLLYALGICFRALNIVGAFLILVLTTKPSDLIDSLVRKGLSPRFGYVLSSVFQIIPQMMATMETITDAQRSRGMETQGGLLTRMKAFVPLIGPVVLSSLIDTKERSLAIQVRGFNVAGPKTFLQEETKYAHGKMLRALMGVCIGIAIVWRVIG</sequence>
<evidence type="ECO:0000256" key="1">
    <source>
        <dbReference type="ARBA" id="ARBA00004141"/>
    </source>
</evidence>
<evidence type="ECO:0000256" key="5">
    <source>
        <dbReference type="ARBA" id="ARBA00023136"/>
    </source>
</evidence>
<dbReference type="CDD" id="cd16914">
    <property type="entry name" value="EcfT"/>
    <property type="match status" value="1"/>
</dbReference>
<evidence type="ECO:0000313" key="7">
    <source>
        <dbReference type="EMBL" id="AIG25842.1"/>
    </source>
</evidence>
<evidence type="ECO:0000256" key="3">
    <source>
        <dbReference type="ARBA" id="ARBA00022692"/>
    </source>
</evidence>
<evidence type="ECO:0000256" key="2">
    <source>
        <dbReference type="ARBA" id="ARBA00022475"/>
    </source>
</evidence>
<keyword evidence="5 6" id="KW-0472">Membrane</keyword>
<dbReference type="InterPro" id="IPR003339">
    <property type="entry name" value="ABC/ECF_trnsptr_transmembrane"/>
</dbReference>
<feature type="transmembrane region" description="Helical" evidence="6">
    <location>
        <begin position="62"/>
        <end position="83"/>
    </location>
</feature>
<evidence type="ECO:0000256" key="4">
    <source>
        <dbReference type="ARBA" id="ARBA00022989"/>
    </source>
</evidence>